<gene>
    <name evidence="2" type="ORF">U0035_12535</name>
</gene>
<dbReference type="Proteomes" id="UP001325680">
    <property type="component" value="Chromosome"/>
</dbReference>
<feature type="chain" id="PRO_5045859829" description="DUF3316 domain-containing protein" evidence="1">
    <location>
        <begin position="19"/>
        <end position="271"/>
    </location>
</feature>
<evidence type="ECO:0008006" key="4">
    <source>
        <dbReference type="Google" id="ProtNLM"/>
    </source>
</evidence>
<sequence>MKYFLLCMLLLPVMRSEAQELYIYTEPASNIPAKSISAKLSANYAEGMRGESKGLVQRYRPEMYMGLSKNFMLRASGTFANMHTSAFKFESASLYGKYRFLSKDEAHRHFRMAAFADASVSKAPFRYDEIALMGNKTGAEAGVIATQLINKLAISGTVSHVQVLDKSRFEDAPLNLPYQAMNYFLSAGYLLFPRKYEDYRQTNFNIYTEILAQQTLDTKRYYVDMAPGVQFIFNSNSKLNLGYRFQLGSDMNRMARSSVQLSFERTFFGAL</sequence>
<keyword evidence="1" id="KW-0732">Signal</keyword>
<name>A0ABZ0W1Q0_9BACT</name>
<keyword evidence="3" id="KW-1185">Reference proteome</keyword>
<proteinExistence type="predicted"/>
<protein>
    <recommendedName>
        <fullName evidence="4">DUF3316 domain-containing protein</fullName>
    </recommendedName>
</protein>
<dbReference type="EMBL" id="CP139960">
    <property type="protein sequence ID" value="WQD36494.1"/>
    <property type="molecule type" value="Genomic_DNA"/>
</dbReference>
<organism evidence="2 3">
    <name type="scientific">Niabella yanshanensis</name>
    <dbReference type="NCBI Taxonomy" id="577386"/>
    <lineage>
        <taxon>Bacteria</taxon>
        <taxon>Pseudomonadati</taxon>
        <taxon>Bacteroidota</taxon>
        <taxon>Chitinophagia</taxon>
        <taxon>Chitinophagales</taxon>
        <taxon>Chitinophagaceae</taxon>
        <taxon>Niabella</taxon>
    </lineage>
</organism>
<reference evidence="2 3" key="1">
    <citation type="submission" date="2023-12" db="EMBL/GenBank/DDBJ databases">
        <title>Genome sequencing and assembly of bacterial species from a model synthetic community.</title>
        <authorList>
            <person name="Hogle S.L."/>
        </authorList>
    </citation>
    <scope>NUCLEOTIDE SEQUENCE [LARGE SCALE GENOMIC DNA]</scope>
    <source>
        <strain evidence="2 3">HAMBI_3031</strain>
    </source>
</reference>
<evidence type="ECO:0000313" key="3">
    <source>
        <dbReference type="Proteomes" id="UP001325680"/>
    </source>
</evidence>
<feature type="signal peptide" evidence="1">
    <location>
        <begin position="1"/>
        <end position="18"/>
    </location>
</feature>
<evidence type="ECO:0000313" key="2">
    <source>
        <dbReference type="EMBL" id="WQD36494.1"/>
    </source>
</evidence>
<accession>A0ABZ0W1Q0</accession>
<evidence type="ECO:0000256" key="1">
    <source>
        <dbReference type="SAM" id="SignalP"/>
    </source>
</evidence>
<dbReference type="RefSeq" id="WP_162817798.1">
    <property type="nucleotide sequence ID" value="NZ_CP139960.1"/>
</dbReference>